<evidence type="ECO:0000256" key="2">
    <source>
        <dbReference type="ARBA" id="ARBA00022777"/>
    </source>
</evidence>
<evidence type="ECO:0000256" key="1">
    <source>
        <dbReference type="ARBA" id="ARBA00022679"/>
    </source>
</evidence>
<dbReference type="InterPro" id="IPR002173">
    <property type="entry name" value="Carboh/pur_kinase_PfkB_CS"/>
</dbReference>
<name>A0ABR3S5J4_9PLEO</name>
<sequence>MRHIICVGAVYMDTILTVPHFPEEDKKLRASSHIRRRGGNTANTLEVISQLLPDDNLNLEESTYSTELSLLTVLPDPTSEDVKEVIRSLPEVSPRLFKHRHGQPHGASSYIIQNMEKQTRTIISTNPLQEMTVEEFTTAVFPLVTPDLRKDKDQVWIHFEGRIPDVLLECVRWLRNKYGYHDVLKVSVECEKPERTGMKDVAALADVVFYSKEWAEASVDPSICAPPVTASAFLRSQVPHTQPHAILICTWSSEGAEALAKLNGEPSVFASEPGWRPPPSYRGFELLAPIDTVGAGDTFIAGMLYAFVEQKNWGLAQKVAFANELAGRKVYRQGFKDLGEEMKETNLWGEQLGRAPRQPQVQQTQPQQG</sequence>
<dbReference type="PANTHER" id="PTHR42774:SF3">
    <property type="entry name" value="KETOHEXOKINASE"/>
    <property type="match status" value="1"/>
</dbReference>
<dbReference type="PANTHER" id="PTHR42774">
    <property type="entry name" value="PHOSPHOTRANSFERASE SYSTEM TRANSPORT PROTEIN"/>
    <property type="match status" value="1"/>
</dbReference>
<keyword evidence="1" id="KW-0808">Transferase</keyword>
<feature type="compositionally biased region" description="Low complexity" evidence="3">
    <location>
        <begin position="356"/>
        <end position="369"/>
    </location>
</feature>
<feature type="domain" description="Carbohydrate kinase PfkB" evidence="4">
    <location>
        <begin position="1"/>
        <end position="334"/>
    </location>
</feature>
<evidence type="ECO:0000259" key="4">
    <source>
        <dbReference type="Pfam" id="PF00294"/>
    </source>
</evidence>
<evidence type="ECO:0000256" key="3">
    <source>
        <dbReference type="SAM" id="MobiDB-lite"/>
    </source>
</evidence>
<proteinExistence type="predicted"/>
<feature type="region of interest" description="Disordered" evidence="3">
    <location>
        <begin position="347"/>
        <end position="369"/>
    </location>
</feature>
<dbReference type="PROSITE" id="PS00584">
    <property type="entry name" value="PFKB_KINASES_2"/>
    <property type="match status" value="1"/>
</dbReference>
<dbReference type="EMBL" id="JAKIXB020000001">
    <property type="protein sequence ID" value="KAL1611763.1"/>
    <property type="molecule type" value="Genomic_DNA"/>
</dbReference>
<dbReference type="InterPro" id="IPR029056">
    <property type="entry name" value="Ribokinase-like"/>
</dbReference>
<protein>
    <recommendedName>
        <fullName evidence="4">Carbohydrate kinase PfkB domain-containing protein</fullName>
    </recommendedName>
</protein>
<dbReference type="Pfam" id="PF00294">
    <property type="entry name" value="PfkB"/>
    <property type="match status" value="1"/>
</dbReference>
<dbReference type="InterPro" id="IPR011611">
    <property type="entry name" value="PfkB_dom"/>
</dbReference>
<dbReference type="Proteomes" id="UP001521222">
    <property type="component" value="Unassembled WGS sequence"/>
</dbReference>
<gene>
    <name evidence="5" type="ORF">SLS59_000482</name>
</gene>
<keyword evidence="2" id="KW-0418">Kinase</keyword>
<reference evidence="5 6" key="1">
    <citation type="submission" date="2024-02" db="EMBL/GenBank/DDBJ databases">
        <title>De novo assembly and annotation of 12 fungi associated with fruit tree decline syndrome in Ontario, Canada.</title>
        <authorList>
            <person name="Sulman M."/>
            <person name="Ellouze W."/>
            <person name="Ilyukhin E."/>
        </authorList>
    </citation>
    <scope>NUCLEOTIDE SEQUENCE [LARGE SCALE GENOMIC DNA]</scope>
    <source>
        <strain evidence="5 6">M97-236</strain>
    </source>
</reference>
<evidence type="ECO:0000313" key="5">
    <source>
        <dbReference type="EMBL" id="KAL1611763.1"/>
    </source>
</evidence>
<dbReference type="SUPFAM" id="SSF53613">
    <property type="entry name" value="Ribokinase-like"/>
    <property type="match status" value="1"/>
</dbReference>
<evidence type="ECO:0000313" key="6">
    <source>
        <dbReference type="Proteomes" id="UP001521222"/>
    </source>
</evidence>
<organism evidence="5 6">
    <name type="scientific">Nothophoma quercina</name>
    <dbReference type="NCBI Taxonomy" id="749835"/>
    <lineage>
        <taxon>Eukaryota</taxon>
        <taxon>Fungi</taxon>
        <taxon>Dikarya</taxon>
        <taxon>Ascomycota</taxon>
        <taxon>Pezizomycotina</taxon>
        <taxon>Dothideomycetes</taxon>
        <taxon>Pleosporomycetidae</taxon>
        <taxon>Pleosporales</taxon>
        <taxon>Pleosporineae</taxon>
        <taxon>Didymellaceae</taxon>
        <taxon>Nothophoma</taxon>
    </lineage>
</organism>
<dbReference type="InterPro" id="IPR052562">
    <property type="entry name" value="Ketohexokinase-related"/>
</dbReference>
<keyword evidence="6" id="KW-1185">Reference proteome</keyword>
<dbReference type="Gene3D" id="3.40.1190.20">
    <property type="match status" value="1"/>
</dbReference>
<comment type="caution">
    <text evidence="5">The sequence shown here is derived from an EMBL/GenBank/DDBJ whole genome shotgun (WGS) entry which is preliminary data.</text>
</comment>
<accession>A0ABR3S5J4</accession>